<sequence>MDDIVSHKFEQERGHVISSVEVYTNQHGVSTEEAVEALNEMVEEDWKGINEDCINSPNFISKDVLSMLICWAREGDESALQGLR</sequence>
<dbReference type="AlphaFoldDB" id="A0AAV0JJG1"/>
<dbReference type="Gene3D" id="1.10.600.10">
    <property type="entry name" value="Farnesyl Diphosphate Synthase"/>
    <property type="match status" value="1"/>
</dbReference>
<dbReference type="EMBL" id="CAMGYJ010000005">
    <property type="protein sequence ID" value="CAI0410079.1"/>
    <property type="molecule type" value="Genomic_DNA"/>
</dbReference>
<name>A0AAV0JJG1_9ROSI</name>
<dbReference type="Pfam" id="PF19086">
    <property type="entry name" value="Terpene_syn_C_2"/>
    <property type="match status" value="1"/>
</dbReference>
<dbReference type="Proteomes" id="UP001154282">
    <property type="component" value="Unassembled WGS sequence"/>
</dbReference>
<proteinExistence type="predicted"/>
<accession>A0AAV0JJG1</accession>
<keyword evidence="2" id="KW-1185">Reference proteome</keyword>
<dbReference type="InterPro" id="IPR008949">
    <property type="entry name" value="Isoprenoid_synthase_dom_sf"/>
</dbReference>
<gene>
    <name evidence="1" type="ORF">LITE_LOCUS14605</name>
</gene>
<dbReference type="SUPFAM" id="SSF48576">
    <property type="entry name" value="Terpenoid synthases"/>
    <property type="match status" value="1"/>
</dbReference>
<reference evidence="1" key="1">
    <citation type="submission" date="2022-08" db="EMBL/GenBank/DDBJ databases">
        <authorList>
            <person name="Gutierrez-Valencia J."/>
        </authorList>
    </citation>
    <scope>NUCLEOTIDE SEQUENCE</scope>
</reference>
<organism evidence="1 2">
    <name type="scientific">Linum tenue</name>
    <dbReference type="NCBI Taxonomy" id="586396"/>
    <lineage>
        <taxon>Eukaryota</taxon>
        <taxon>Viridiplantae</taxon>
        <taxon>Streptophyta</taxon>
        <taxon>Embryophyta</taxon>
        <taxon>Tracheophyta</taxon>
        <taxon>Spermatophyta</taxon>
        <taxon>Magnoliopsida</taxon>
        <taxon>eudicotyledons</taxon>
        <taxon>Gunneridae</taxon>
        <taxon>Pentapetalae</taxon>
        <taxon>rosids</taxon>
        <taxon>fabids</taxon>
        <taxon>Malpighiales</taxon>
        <taxon>Linaceae</taxon>
        <taxon>Linum</taxon>
    </lineage>
</organism>
<evidence type="ECO:0008006" key="3">
    <source>
        <dbReference type="Google" id="ProtNLM"/>
    </source>
</evidence>
<evidence type="ECO:0000313" key="2">
    <source>
        <dbReference type="Proteomes" id="UP001154282"/>
    </source>
</evidence>
<evidence type="ECO:0000313" key="1">
    <source>
        <dbReference type="EMBL" id="CAI0410079.1"/>
    </source>
</evidence>
<protein>
    <recommendedName>
        <fullName evidence="3">Sesquiterpene synthase</fullName>
    </recommendedName>
</protein>
<comment type="caution">
    <text evidence="1">The sequence shown here is derived from an EMBL/GenBank/DDBJ whole genome shotgun (WGS) entry which is preliminary data.</text>
</comment>